<dbReference type="OrthoDB" id="3515453at2759"/>
<dbReference type="AlphaFoldDB" id="A0A1S8ACB6"/>
<protein>
    <submittedName>
        <fullName evidence="2">Uncharacterized protein</fullName>
    </submittedName>
</protein>
<gene>
    <name evidence="2" type="ORF">SAMD00023353_10500040</name>
</gene>
<organism evidence="2">
    <name type="scientific">Rosellinia necatrix</name>
    <name type="common">White root-rot fungus</name>
    <dbReference type="NCBI Taxonomy" id="77044"/>
    <lineage>
        <taxon>Eukaryota</taxon>
        <taxon>Fungi</taxon>
        <taxon>Dikarya</taxon>
        <taxon>Ascomycota</taxon>
        <taxon>Pezizomycotina</taxon>
        <taxon>Sordariomycetes</taxon>
        <taxon>Xylariomycetidae</taxon>
        <taxon>Xylariales</taxon>
        <taxon>Xylariaceae</taxon>
        <taxon>Rosellinia</taxon>
    </lineage>
</organism>
<sequence length="60" mass="6225">MKLTAALYSLVAVAGVLAQSDEYPPLKTEGPYALHVKGRGNSTIDGESCAASLNAQETLC</sequence>
<name>A0A1S8ACB6_ROSNE</name>
<evidence type="ECO:0000313" key="3">
    <source>
        <dbReference type="Proteomes" id="UP000054516"/>
    </source>
</evidence>
<dbReference type="EMBL" id="DF977550">
    <property type="protein sequence ID" value="GAW27310.1"/>
    <property type="molecule type" value="Genomic_DNA"/>
</dbReference>
<proteinExistence type="predicted"/>
<reference evidence="2" key="1">
    <citation type="submission" date="2016-03" db="EMBL/GenBank/DDBJ databases">
        <title>Draft genome sequence of Rosellinia necatrix.</title>
        <authorList>
            <person name="Kanematsu S."/>
        </authorList>
    </citation>
    <scope>NUCLEOTIDE SEQUENCE [LARGE SCALE GENOMIC DNA]</scope>
    <source>
        <strain evidence="2">W97</strain>
    </source>
</reference>
<dbReference type="STRING" id="77044.A0A1S8ACB6"/>
<feature type="chain" id="PRO_5012729690" evidence="1">
    <location>
        <begin position="19"/>
        <end position="60"/>
    </location>
</feature>
<feature type="signal peptide" evidence="1">
    <location>
        <begin position="1"/>
        <end position="18"/>
    </location>
</feature>
<keyword evidence="1" id="KW-0732">Signal</keyword>
<evidence type="ECO:0000256" key="1">
    <source>
        <dbReference type="SAM" id="SignalP"/>
    </source>
</evidence>
<keyword evidence="3" id="KW-1185">Reference proteome</keyword>
<evidence type="ECO:0000313" key="2">
    <source>
        <dbReference type="EMBL" id="GAW27310.1"/>
    </source>
</evidence>
<accession>A0A1S8ACB6</accession>
<dbReference type="Proteomes" id="UP000054516">
    <property type="component" value="Unassembled WGS sequence"/>
</dbReference>